<proteinExistence type="predicted"/>
<name>A0ABT1L772_9HYPH</name>
<keyword evidence="3" id="KW-1185">Reference proteome</keyword>
<feature type="transmembrane region" description="Helical" evidence="1">
    <location>
        <begin position="46"/>
        <end position="66"/>
    </location>
</feature>
<protein>
    <submittedName>
        <fullName evidence="2">Uncharacterized protein</fullName>
    </submittedName>
</protein>
<comment type="caution">
    <text evidence="2">The sequence shown here is derived from an EMBL/GenBank/DDBJ whole genome shotgun (WGS) entry which is preliminary data.</text>
</comment>
<keyword evidence="1" id="KW-0472">Membrane</keyword>
<keyword evidence="1" id="KW-0812">Transmembrane</keyword>
<dbReference type="EMBL" id="JANCLU010000001">
    <property type="protein sequence ID" value="MCP8937305.1"/>
    <property type="molecule type" value="Genomic_DNA"/>
</dbReference>
<evidence type="ECO:0000313" key="2">
    <source>
        <dbReference type="EMBL" id="MCP8937305.1"/>
    </source>
</evidence>
<organism evidence="2 3">
    <name type="scientific">Alsobacter ponti</name>
    <dbReference type="NCBI Taxonomy" id="2962936"/>
    <lineage>
        <taxon>Bacteria</taxon>
        <taxon>Pseudomonadati</taxon>
        <taxon>Pseudomonadota</taxon>
        <taxon>Alphaproteobacteria</taxon>
        <taxon>Hyphomicrobiales</taxon>
        <taxon>Alsobacteraceae</taxon>
        <taxon>Alsobacter</taxon>
    </lineage>
</organism>
<evidence type="ECO:0000313" key="3">
    <source>
        <dbReference type="Proteomes" id="UP001205890"/>
    </source>
</evidence>
<dbReference type="RefSeq" id="WP_254738134.1">
    <property type="nucleotide sequence ID" value="NZ_JANCLU010000001.1"/>
</dbReference>
<dbReference type="Proteomes" id="UP001205890">
    <property type="component" value="Unassembled WGS sequence"/>
</dbReference>
<evidence type="ECO:0000256" key="1">
    <source>
        <dbReference type="SAM" id="Phobius"/>
    </source>
</evidence>
<accession>A0ABT1L772</accession>
<reference evidence="2 3" key="1">
    <citation type="submission" date="2022-07" db="EMBL/GenBank/DDBJ databases">
        <authorList>
            <person name="Li W.-J."/>
            <person name="Deng Q.-Q."/>
        </authorList>
    </citation>
    <scope>NUCLEOTIDE SEQUENCE [LARGE SCALE GENOMIC DNA]</scope>
    <source>
        <strain evidence="2 3">SYSU M60028</strain>
    </source>
</reference>
<gene>
    <name evidence="2" type="ORF">NK718_02150</name>
</gene>
<sequence>MHRPPLAKGPHLDRRGGRDHLRDMEASEGMIRFIDIRNGEVRAARLPGWAVALGGAAALAVGLAVLVLGVGLLLVLAPIAIGGALIARWRLRKALREARTLYAERQARDGVIEGDFRVIDDGRTDDGSRR</sequence>
<feature type="transmembrane region" description="Helical" evidence="1">
    <location>
        <begin position="72"/>
        <end position="91"/>
    </location>
</feature>
<keyword evidence="1" id="KW-1133">Transmembrane helix</keyword>